<sequence length="295" mass="31755">MARWIPPIPYGSRMTGLTRRFRVPTRPPGPDVTVEDERVNENVSLRVLRPTAAPGPVPALLWIHGGGHLLGSPEQDERSNVQLVRELGIVVAAARYRLGVDAPAPASVEDVYAGLMHLHRRAADLGVDPSRLAVGGASAGGGIAAALAQYARDRGEIPVAFQLLVYPMLDDRTVTRTDVDAGSMRMWTPSNNRLGWKTYLRAEPGSAVVPAYAVPSRTEDLSGLPPAWIGVGSLDLFHDEDVSYAERLRAAGVPCALEIVPGAFHGFDQLFANKPVVREFHRSQVEALRAAGIVG</sequence>
<name>A0A255GSB9_9ACTN</name>
<dbReference type="SUPFAM" id="SSF53474">
    <property type="entry name" value="alpha/beta-Hydrolases"/>
    <property type="match status" value="1"/>
</dbReference>
<protein>
    <submittedName>
        <fullName evidence="3">Alpha/beta hydrolase</fullName>
    </submittedName>
</protein>
<keyword evidence="1 3" id="KW-0378">Hydrolase</keyword>
<dbReference type="InterPro" id="IPR013094">
    <property type="entry name" value="AB_hydrolase_3"/>
</dbReference>
<dbReference type="GO" id="GO:0016787">
    <property type="term" value="F:hydrolase activity"/>
    <property type="evidence" value="ECO:0007669"/>
    <property type="project" value="UniProtKB-KW"/>
</dbReference>
<reference evidence="3 4" key="1">
    <citation type="submission" date="2017-07" db="EMBL/GenBank/DDBJ databases">
        <title>Draft whole genome sequences of clinical Proprionibacteriaceae strains.</title>
        <authorList>
            <person name="Bernier A.-M."/>
            <person name="Bernard K."/>
            <person name="Domingo M.-C."/>
        </authorList>
    </citation>
    <scope>NUCLEOTIDE SEQUENCE [LARGE SCALE GENOMIC DNA]</scope>
    <source>
        <strain evidence="3 4">NML 130396</strain>
    </source>
</reference>
<keyword evidence="4" id="KW-1185">Reference proteome</keyword>
<dbReference type="AlphaFoldDB" id="A0A255GSB9"/>
<feature type="domain" description="Alpha/beta hydrolase fold-3" evidence="2">
    <location>
        <begin position="60"/>
        <end position="267"/>
    </location>
</feature>
<dbReference type="EMBL" id="NMVQ01000043">
    <property type="protein sequence ID" value="OYO18735.1"/>
    <property type="molecule type" value="Genomic_DNA"/>
</dbReference>
<dbReference type="InterPro" id="IPR029058">
    <property type="entry name" value="AB_hydrolase_fold"/>
</dbReference>
<evidence type="ECO:0000256" key="1">
    <source>
        <dbReference type="ARBA" id="ARBA00022801"/>
    </source>
</evidence>
<evidence type="ECO:0000313" key="3">
    <source>
        <dbReference type="EMBL" id="OYO18735.1"/>
    </source>
</evidence>
<gene>
    <name evidence="3" type="ORF">CGZ93_14990</name>
</gene>
<proteinExistence type="predicted"/>
<dbReference type="InterPro" id="IPR050300">
    <property type="entry name" value="GDXG_lipolytic_enzyme"/>
</dbReference>
<dbReference type="Gene3D" id="3.40.50.1820">
    <property type="entry name" value="alpha/beta hydrolase"/>
    <property type="match status" value="1"/>
</dbReference>
<comment type="caution">
    <text evidence="3">The sequence shown here is derived from an EMBL/GenBank/DDBJ whole genome shotgun (WGS) entry which is preliminary data.</text>
</comment>
<dbReference type="PANTHER" id="PTHR48081:SF8">
    <property type="entry name" value="ALPHA_BETA HYDROLASE FOLD-3 DOMAIN-CONTAINING PROTEIN-RELATED"/>
    <property type="match status" value="1"/>
</dbReference>
<dbReference type="Proteomes" id="UP000216311">
    <property type="component" value="Unassembled WGS sequence"/>
</dbReference>
<dbReference type="Pfam" id="PF07859">
    <property type="entry name" value="Abhydrolase_3"/>
    <property type="match status" value="1"/>
</dbReference>
<dbReference type="PANTHER" id="PTHR48081">
    <property type="entry name" value="AB HYDROLASE SUPERFAMILY PROTEIN C4A8.06C"/>
    <property type="match status" value="1"/>
</dbReference>
<evidence type="ECO:0000259" key="2">
    <source>
        <dbReference type="Pfam" id="PF07859"/>
    </source>
</evidence>
<evidence type="ECO:0000313" key="4">
    <source>
        <dbReference type="Proteomes" id="UP000216311"/>
    </source>
</evidence>
<organism evidence="3 4">
    <name type="scientific">Enemella dayhoffiae</name>
    <dbReference type="NCBI Taxonomy" id="2016507"/>
    <lineage>
        <taxon>Bacteria</taxon>
        <taxon>Bacillati</taxon>
        <taxon>Actinomycetota</taxon>
        <taxon>Actinomycetes</taxon>
        <taxon>Propionibacteriales</taxon>
        <taxon>Propionibacteriaceae</taxon>
        <taxon>Enemella</taxon>
    </lineage>
</organism>
<dbReference type="OrthoDB" id="3181909at2"/>
<accession>A0A255GSB9</accession>